<name>A0ABT8V1N1_9GAMM</name>
<dbReference type="Pfam" id="PF03060">
    <property type="entry name" value="NMO"/>
    <property type="match status" value="1"/>
</dbReference>
<dbReference type="PANTHER" id="PTHR42747">
    <property type="entry name" value="NITRONATE MONOOXYGENASE-RELATED"/>
    <property type="match status" value="1"/>
</dbReference>
<accession>A0ABT8V1N1</accession>
<dbReference type="GO" id="GO:0004497">
    <property type="term" value="F:monooxygenase activity"/>
    <property type="evidence" value="ECO:0007669"/>
    <property type="project" value="UniProtKB-KW"/>
</dbReference>
<sequence length="122" mass="13557">MILSGHAKMITERFQFKYPIIQAPMAGITTAEMVAQACEIGILGSLGAGMLEPSAIKSTVEKIRQLTNKPFNINLFIINDHPKHDWDKLDIEKLQKLHTSLNLPPLELLMCAEKTGGFNLVN</sequence>
<dbReference type="Gene3D" id="3.20.20.70">
    <property type="entry name" value="Aldolase class I"/>
    <property type="match status" value="1"/>
</dbReference>
<gene>
    <name evidence="1" type="ORF">Q3V53_19045</name>
</gene>
<dbReference type="EMBL" id="JAUMJH010000110">
    <property type="protein sequence ID" value="MDO3659218.1"/>
    <property type="molecule type" value="Genomic_DNA"/>
</dbReference>
<comment type="caution">
    <text evidence="1">The sequence shown here is derived from an EMBL/GenBank/DDBJ whole genome shotgun (WGS) entry which is preliminary data.</text>
</comment>
<reference evidence="1 2" key="1">
    <citation type="submission" date="2023-07" db="EMBL/GenBank/DDBJ databases">
        <title>A novel proteolytic Acinetobacter species.</title>
        <authorList>
            <person name="Nemec A."/>
            <person name="Radolfova-Krizova L."/>
        </authorList>
    </citation>
    <scope>NUCLEOTIDE SEQUENCE [LARGE SCALE GENOMIC DNA]</scope>
    <source>
        <strain evidence="1 2">NIPH 1865</strain>
    </source>
</reference>
<protein>
    <submittedName>
        <fullName evidence="1">Nitronate monooxygenase</fullName>
    </submittedName>
</protein>
<proteinExistence type="predicted"/>
<dbReference type="InterPro" id="IPR013785">
    <property type="entry name" value="Aldolase_TIM"/>
</dbReference>
<dbReference type="Proteomes" id="UP001168902">
    <property type="component" value="Unassembled WGS sequence"/>
</dbReference>
<organism evidence="1 2">
    <name type="scientific">Acinetobacter genomosp. 15BJ</name>
    <dbReference type="NCBI Taxonomy" id="106651"/>
    <lineage>
        <taxon>Bacteria</taxon>
        <taxon>Pseudomonadati</taxon>
        <taxon>Pseudomonadota</taxon>
        <taxon>Gammaproteobacteria</taxon>
        <taxon>Moraxellales</taxon>
        <taxon>Moraxellaceae</taxon>
        <taxon>Acinetobacter</taxon>
    </lineage>
</organism>
<dbReference type="PANTHER" id="PTHR42747:SF3">
    <property type="entry name" value="NITRONATE MONOOXYGENASE-RELATED"/>
    <property type="match status" value="1"/>
</dbReference>
<keyword evidence="2" id="KW-1185">Reference proteome</keyword>
<evidence type="ECO:0000313" key="2">
    <source>
        <dbReference type="Proteomes" id="UP001168902"/>
    </source>
</evidence>
<keyword evidence="1" id="KW-0560">Oxidoreductase</keyword>
<dbReference type="SUPFAM" id="SSF51412">
    <property type="entry name" value="Inosine monophosphate dehydrogenase (IMPDH)"/>
    <property type="match status" value="1"/>
</dbReference>
<dbReference type="RefSeq" id="WP_302897755.1">
    <property type="nucleotide sequence ID" value="NZ_JAUMJH010000110.1"/>
</dbReference>
<evidence type="ECO:0000313" key="1">
    <source>
        <dbReference type="EMBL" id="MDO3659218.1"/>
    </source>
</evidence>
<keyword evidence="1" id="KW-0503">Monooxygenase</keyword>